<dbReference type="Proteomes" id="UP000772434">
    <property type="component" value="Unassembled WGS sequence"/>
</dbReference>
<proteinExistence type="predicted"/>
<protein>
    <submittedName>
        <fullName evidence="2">Uncharacterized protein</fullName>
    </submittedName>
</protein>
<sequence length="214" mass="25116">MPPAKAKPSASKARMPASKAKTPATKEKTAKEEPKIRVQKLSHLYRLIFWLPKLVQPDPICDEDRNVIEASTPLSRAIEESRVIPFWIEACPDNLKEKWGQRWTYIHQKLAKMSRKVTKKSVNNFDWRKLEDVLNLARKEKWVACVDKYLQILKHLDNENLSIQAFYKHNSNYAKVFENNQNRAVGFVSLTNWDTMLYHLLPAMQFSHPHIWSY</sequence>
<dbReference type="AlphaFoldDB" id="A0A9P5U454"/>
<evidence type="ECO:0000256" key="1">
    <source>
        <dbReference type="SAM" id="MobiDB-lite"/>
    </source>
</evidence>
<comment type="caution">
    <text evidence="2">The sequence shown here is derived from an EMBL/GenBank/DDBJ whole genome shotgun (WGS) entry which is preliminary data.</text>
</comment>
<evidence type="ECO:0000313" key="2">
    <source>
        <dbReference type="EMBL" id="KAF9064398.1"/>
    </source>
</evidence>
<gene>
    <name evidence="2" type="ORF">BDP27DRAFT_1425872</name>
</gene>
<organism evidence="2 3">
    <name type="scientific">Rhodocollybia butyracea</name>
    <dbReference type="NCBI Taxonomy" id="206335"/>
    <lineage>
        <taxon>Eukaryota</taxon>
        <taxon>Fungi</taxon>
        <taxon>Dikarya</taxon>
        <taxon>Basidiomycota</taxon>
        <taxon>Agaricomycotina</taxon>
        <taxon>Agaricomycetes</taxon>
        <taxon>Agaricomycetidae</taxon>
        <taxon>Agaricales</taxon>
        <taxon>Marasmiineae</taxon>
        <taxon>Omphalotaceae</taxon>
        <taxon>Rhodocollybia</taxon>
    </lineage>
</organism>
<feature type="compositionally biased region" description="Low complexity" evidence="1">
    <location>
        <begin position="1"/>
        <end position="23"/>
    </location>
</feature>
<feature type="compositionally biased region" description="Basic and acidic residues" evidence="1">
    <location>
        <begin position="24"/>
        <end position="33"/>
    </location>
</feature>
<evidence type="ECO:0000313" key="3">
    <source>
        <dbReference type="Proteomes" id="UP000772434"/>
    </source>
</evidence>
<accession>A0A9P5U454</accession>
<dbReference type="EMBL" id="JADNRY010000124">
    <property type="protein sequence ID" value="KAF9064398.1"/>
    <property type="molecule type" value="Genomic_DNA"/>
</dbReference>
<reference evidence="2" key="1">
    <citation type="submission" date="2020-11" db="EMBL/GenBank/DDBJ databases">
        <authorList>
            <consortium name="DOE Joint Genome Institute"/>
            <person name="Ahrendt S."/>
            <person name="Riley R."/>
            <person name="Andreopoulos W."/>
            <person name="Labutti K."/>
            <person name="Pangilinan J."/>
            <person name="Ruiz-Duenas F.J."/>
            <person name="Barrasa J.M."/>
            <person name="Sanchez-Garcia M."/>
            <person name="Camarero S."/>
            <person name="Miyauchi S."/>
            <person name="Serrano A."/>
            <person name="Linde D."/>
            <person name="Babiker R."/>
            <person name="Drula E."/>
            <person name="Ayuso-Fernandez I."/>
            <person name="Pacheco R."/>
            <person name="Padilla G."/>
            <person name="Ferreira P."/>
            <person name="Barriuso J."/>
            <person name="Kellner H."/>
            <person name="Castanera R."/>
            <person name="Alfaro M."/>
            <person name="Ramirez L."/>
            <person name="Pisabarro A.G."/>
            <person name="Kuo A."/>
            <person name="Tritt A."/>
            <person name="Lipzen A."/>
            <person name="He G."/>
            <person name="Yan M."/>
            <person name="Ng V."/>
            <person name="Cullen D."/>
            <person name="Martin F."/>
            <person name="Rosso M.-N."/>
            <person name="Henrissat B."/>
            <person name="Hibbett D."/>
            <person name="Martinez A.T."/>
            <person name="Grigoriev I.V."/>
        </authorList>
    </citation>
    <scope>NUCLEOTIDE SEQUENCE</scope>
    <source>
        <strain evidence="2">AH 40177</strain>
    </source>
</reference>
<name>A0A9P5U454_9AGAR</name>
<keyword evidence="3" id="KW-1185">Reference proteome</keyword>
<feature type="region of interest" description="Disordered" evidence="1">
    <location>
        <begin position="1"/>
        <end position="33"/>
    </location>
</feature>